<comment type="caution">
    <text evidence="3">The sequence shown here is derived from an EMBL/GenBank/DDBJ whole genome shotgun (WGS) entry which is preliminary data.</text>
</comment>
<keyword evidence="4" id="KW-1185">Reference proteome</keyword>
<evidence type="ECO:0000313" key="4">
    <source>
        <dbReference type="Proteomes" id="UP001187192"/>
    </source>
</evidence>
<keyword evidence="2" id="KW-0812">Transmembrane</keyword>
<feature type="compositionally biased region" description="Polar residues" evidence="1">
    <location>
        <begin position="316"/>
        <end position="328"/>
    </location>
</feature>
<feature type="compositionally biased region" description="Low complexity" evidence="1">
    <location>
        <begin position="188"/>
        <end position="210"/>
    </location>
</feature>
<evidence type="ECO:0000256" key="1">
    <source>
        <dbReference type="SAM" id="MobiDB-lite"/>
    </source>
</evidence>
<keyword evidence="2" id="KW-0472">Membrane</keyword>
<gene>
    <name evidence="3" type="ORF">TIFTF001_017024</name>
</gene>
<proteinExistence type="predicted"/>
<dbReference type="Proteomes" id="UP001187192">
    <property type="component" value="Unassembled WGS sequence"/>
</dbReference>
<reference evidence="3" key="1">
    <citation type="submission" date="2023-07" db="EMBL/GenBank/DDBJ databases">
        <title>draft genome sequence of fig (Ficus carica).</title>
        <authorList>
            <person name="Takahashi T."/>
            <person name="Nishimura K."/>
        </authorList>
    </citation>
    <scope>NUCLEOTIDE SEQUENCE</scope>
</reference>
<name>A0AA88A466_FICCA</name>
<dbReference type="AlphaFoldDB" id="A0AA88A466"/>
<keyword evidence="2" id="KW-1133">Transmembrane helix</keyword>
<organism evidence="3 4">
    <name type="scientific">Ficus carica</name>
    <name type="common">Common fig</name>
    <dbReference type="NCBI Taxonomy" id="3494"/>
    <lineage>
        <taxon>Eukaryota</taxon>
        <taxon>Viridiplantae</taxon>
        <taxon>Streptophyta</taxon>
        <taxon>Embryophyta</taxon>
        <taxon>Tracheophyta</taxon>
        <taxon>Spermatophyta</taxon>
        <taxon>Magnoliopsida</taxon>
        <taxon>eudicotyledons</taxon>
        <taxon>Gunneridae</taxon>
        <taxon>Pentapetalae</taxon>
        <taxon>rosids</taxon>
        <taxon>fabids</taxon>
        <taxon>Rosales</taxon>
        <taxon>Moraceae</taxon>
        <taxon>Ficeae</taxon>
        <taxon>Ficus</taxon>
    </lineage>
</organism>
<evidence type="ECO:0000313" key="3">
    <source>
        <dbReference type="EMBL" id="GMN47838.1"/>
    </source>
</evidence>
<accession>A0AA88A466</accession>
<protein>
    <submittedName>
        <fullName evidence="3">Uncharacterized protein</fullName>
    </submittedName>
</protein>
<evidence type="ECO:0000256" key="2">
    <source>
        <dbReference type="SAM" id="Phobius"/>
    </source>
</evidence>
<feature type="transmembrane region" description="Helical" evidence="2">
    <location>
        <begin position="84"/>
        <end position="103"/>
    </location>
</feature>
<feature type="region of interest" description="Disordered" evidence="1">
    <location>
        <begin position="187"/>
        <end position="251"/>
    </location>
</feature>
<sequence>MASSSSSNLVAIFPPSFPKDATKITLSDDPKKKAINRALKIHNTLIQIYGESMVQDLNFHPKYPFARIFPIRETWYMPKPLALFFWYLASFLTIAIEVYTVPLRTSIRSFRYHPNFLGPYKTQMDILSWFAPLNIWDRYLSLAWDRFKIRYQEVIPDEVWSKPEEDAPWDKLLTGYTQKIKKILEEVNNPGTSTGSSTSSGPSTIPSSNSEPGSTQKPETPHPEDSEEFQPVKFQSEDHPLKKTSGSSSLLKTHMIKTPLTRKNSESSTYHHLNPPRVARSNTMYQEKPNMLLDQILRNSGSQMKTGKTKKIAEKSYNSLTRSKQLKR</sequence>
<dbReference type="EMBL" id="BTGU01000026">
    <property type="protein sequence ID" value="GMN47838.1"/>
    <property type="molecule type" value="Genomic_DNA"/>
</dbReference>
<feature type="region of interest" description="Disordered" evidence="1">
    <location>
        <begin position="299"/>
        <end position="328"/>
    </location>
</feature>